<evidence type="ECO:0000313" key="1">
    <source>
        <dbReference type="EMBL" id="KAJ4392507.1"/>
    </source>
</evidence>
<proteinExistence type="predicted"/>
<reference evidence="1" key="1">
    <citation type="submission" date="2022-10" db="EMBL/GenBank/DDBJ databases">
        <title>Tapping the CABI collections for fungal endophytes: first genome assemblies for Collariella, Neodidymelliopsis, Ascochyta clinopodiicola, Didymella pomorum, Didymosphaeria variabile, Neocosmospora piperis and Neocucurbitaria cava.</title>
        <authorList>
            <person name="Hill R."/>
        </authorList>
    </citation>
    <scope>NUCLEOTIDE SEQUENCE</scope>
    <source>
        <strain evidence="1">IMI 355091</strain>
    </source>
</reference>
<organism evidence="1 2">
    <name type="scientific">Didymella pomorum</name>
    <dbReference type="NCBI Taxonomy" id="749634"/>
    <lineage>
        <taxon>Eukaryota</taxon>
        <taxon>Fungi</taxon>
        <taxon>Dikarya</taxon>
        <taxon>Ascomycota</taxon>
        <taxon>Pezizomycotina</taxon>
        <taxon>Dothideomycetes</taxon>
        <taxon>Pleosporomycetidae</taxon>
        <taxon>Pleosporales</taxon>
        <taxon>Pleosporineae</taxon>
        <taxon>Didymellaceae</taxon>
        <taxon>Didymella</taxon>
    </lineage>
</organism>
<dbReference type="EMBL" id="JAPEVA010000240">
    <property type="protein sequence ID" value="KAJ4392507.1"/>
    <property type="molecule type" value="Genomic_DNA"/>
</dbReference>
<dbReference type="AlphaFoldDB" id="A0A9W8YTU8"/>
<evidence type="ECO:0000313" key="2">
    <source>
        <dbReference type="Proteomes" id="UP001140510"/>
    </source>
</evidence>
<comment type="caution">
    <text evidence="1">The sequence shown here is derived from an EMBL/GenBank/DDBJ whole genome shotgun (WGS) entry which is preliminary data.</text>
</comment>
<dbReference type="Proteomes" id="UP001140510">
    <property type="component" value="Unassembled WGS sequence"/>
</dbReference>
<keyword evidence="2" id="KW-1185">Reference proteome</keyword>
<name>A0A9W8YTU8_9PLEO</name>
<accession>A0A9W8YTU8</accession>
<gene>
    <name evidence="1" type="ORF">N0V91_011384</name>
</gene>
<dbReference type="OrthoDB" id="3681043at2759"/>
<sequence length="199" mass="22790">MNTAPPETVELWAPNMVYRVRCHKNLTPTLCEKFIEQQVFTFFRTYLPMSGPNYDYGPVMERATRFVLYIDLLRNDVDFHLAFFKMLQNRTSPNSCAAAISQDRELANLLEILADMQWSGNDSVAAARVYKLGFYARDQLVWVLTHPGSAHAGVRRDFDNAFFVAVLLIRHFKYHGGLVLPPLRAARVKQEIHLALLAS</sequence>
<protein>
    <submittedName>
        <fullName evidence="1">Uncharacterized protein</fullName>
    </submittedName>
</protein>